<dbReference type="EMBL" id="CVRI01000021">
    <property type="protein sequence ID" value="CRK91525.1"/>
    <property type="molecule type" value="Genomic_DNA"/>
</dbReference>
<name>A0A1J1HU46_9DIPT</name>
<protein>
    <submittedName>
        <fullName evidence="1">CLUMA_CG005186, isoform A</fullName>
    </submittedName>
</protein>
<organism evidence="1 2">
    <name type="scientific">Clunio marinus</name>
    <dbReference type="NCBI Taxonomy" id="568069"/>
    <lineage>
        <taxon>Eukaryota</taxon>
        <taxon>Metazoa</taxon>
        <taxon>Ecdysozoa</taxon>
        <taxon>Arthropoda</taxon>
        <taxon>Hexapoda</taxon>
        <taxon>Insecta</taxon>
        <taxon>Pterygota</taxon>
        <taxon>Neoptera</taxon>
        <taxon>Endopterygota</taxon>
        <taxon>Diptera</taxon>
        <taxon>Nematocera</taxon>
        <taxon>Chironomoidea</taxon>
        <taxon>Chironomidae</taxon>
        <taxon>Clunio</taxon>
    </lineage>
</organism>
<proteinExistence type="predicted"/>
<sequence length="69" mass="8201">MECNGPPFVYSPPLKAFCLEQRTEKRRNGRRRNVVKKYLQRNLELKSNLISDITFEDSIALNPNRRQHN</sequence>
<evidence type="ECO:0000313" key="2">
    <source>
        <dbReference type="Proteomes" id="UP000183832"/>
    </source>
</evidence>
<dbReference type="Proteomes" id="UP000183832">
    <property type="component" value="Unassembled WGS sequence"/>
</dbReference>
<evidence type="ECO:0000313" key="1">
    <source>
        <dbReference type="EMBL" id="CRK91525.1"/>
    </source>
</evidence>
<dbReference type="AlphaFoldDB" id="A0A1J1HU46"/>
<reference evidence="1 2" key="1">
    <citation type="submission" date="2015-04" db="EMBL/GenBank/DDBJ databases">
        <authorList>
            <person name="Syromyatnikov M.Y."/>
            <person name="Popov V.N."/>
        </authorList>
    </citation>
    <scope>NUCLEOTIDE SEQUENCE [LARGE SCALE GENOMIC DNA]</scope>
</reference>
<gene>
    <name evidence="1" type="ORF">CLUMA_CG005186</name>
</gene>
<keyword evidence="2" id="KW-1185">Reference proteome</keyword>
<accession>A0A1J1HU46</accession>